<sequence>MNMKSKARCLVGNWVEEMNVEDIDKEFVSTKKQASHEYILGNEAKINYESITKNSFGLIDKEIIINSPRMNMLEKEYIHRAMYDLHI</sequence>
<keyword evidence="2" id="KW-1185">Reference proteome</keyword>
<reference evidence="1 2" key="1">
    <citation type="submission" date="2016-04" db="EMBL/GenBank/DDBJ databases">
        <title>The genome of Intoshia linei affirms orthonectids as highly simplified spiralians.</title>
        <authorList>
            <person name="Mikhailov K.V."/>
            <person name="Slusarev G.S."/>
            <person name="Nikitin M.A."/>
            <person name="Logacheva M.D."/>
            <person name="Penin A."/>
            <person name="Aleoshin V."/>
            <person name="Panchin Y.V."/>
        </authorList>
    </citation>
    <scope>NUCLEOTIDE SEQUENCE [LARGE SCALE GENOMIC DNA]</scope>
    <source>
        <strain evidence="1">Intl2013</strain>
        <tissue evidence="1">Whole animal</tissue>
    </source>
</reference>
<comment type="caution">
    <text evidence="1">The sequence shown here is derived from an EMBL/GenBank/DDBJ whole genome shotgun (WGS) entry which is preliminary data.</text>
</comment>
<dbReference type="Proteomes" id="UP000078046">
    <property type="component" value="Unassembled WGS sequence"/>
</dbReference>
<dbReference type="AlphaFoldDB" id="A0A177BAI3"/>
<organism evidence="1 2">
    <name type="scientific">Intoshia linei</name>
    <dbReference type="NCBI Taxonomy" id="1819745"/>
    <lineage>
        <taxon>Eukaryota</taxon>
        <taxon>Metazoa</taxon>
        <taxon>Spiralia</taxon>
        <taxon>Lophotrochozoa</taxon>
        <taxon>Mesozoa</taxon>
        <taxon>Orthonectida</taxon>
        <taxon>Rhopaluridae</taxon>
        <taxon>Intoshia</taxon>
    </lineage>
</organism>
<evidence type="ECO:0000313" key="1">
    <source>
        <dbReference type="EMBL" id="OAF70653.1"/>
    </source>
</evidence>
<protein>
    <submittedName>
        <fullName evidence="1">Uncharacterized protein</fullName>
    </submittedName>
</protein>
<dbReference type="EMBL" id="LWCA01000125">
    <property type="protein sequence ID" value="OAF70653.1"/>
    <property type="molecule type" value="Genomic_DNA"/>
</dbReference>
<name>A0A177BAI3_9BILA</name>
<gene>
    <name evidence="1" type="ORF">A3Q56_01589</name>
</gene>
<accession>A0A177BAI3</accession>
<evidence type="ECO:0000313" key="2">
    <source>
        <dbReference type="Proteomes" id="UP000078046"/>
    </source>
</evidence>
<proteinExistence type="predicted"/>